<evidence type="ECO:0000313" key="3">
    <source>
        <dbReference type="WBParaSite" id="NBR_0002059901-mRNA-1"/>
    </source>
</evidence>
<proteinExistence type="predicted"/>
<dbReference type="Proteomes" id="UP000271162">
    <property type="component" value="Unassembled WGS sequence"/>
</dbReference>
<keyword evidence="2" id="KW-1185">Reference proteome</keyword>
<accession>A0A0N4YTM7</accession>
<organism evidence="3">
    <name type="scientific">Nippostrongylus brasiliensis</name>
    <name type="common">Rat hookworm</name>
    <dbReference type="NCBI Taxonomy" id="27835"/>
    <lineage>
        <taxon>Eukaryota</taxon>
        <taxon>Metazoa</taxon>
        <taxon>Ecdysozoa</taxon>
        <taxon>Nematoda</taxon>
        <taxon>Chromadorea</taxon>
        <taxon>Rhabditida</taxon>
        <taxon>Rhabditina</taxon>
        <taxon>Rhabditomorpha</taxon>
        <taxon>Strongyloidea</taxon>
        <taxon>Heligmosomidae</taxon>
        <taxon>Nippostrongylus</taxon>
    </lineage>
</organism>
<name>A0A0N4YTM7_NIPBR</name>
<evidence type="ECO:0000313" key="1">
    <source>
        <dbReference type="EMBL" id="VDL84337.1"/>
    </source>
</evidence>
<reference evidence="1 2" key="2">
    <citation type="submission" date="2018-11" db="EMBL/GenBank/DDBJ databases">
        <authorList>
            <consortium name="Pathogen Informatics"/>
        </authorList>
    </citation>
    <scope>NUCLEOTIDE SEQUENCE [LARGE SCALE GENOMIC DNA]</scope>
</reference>
<gene>
    <name evidence="1" type="ORF">NBR_LOCUS20600</name>
</gene>
<evidence type="ECO:0000313" key="2">
    <source>
        <dbReference type="Proteomes" id="UP000271162"/>
    </source>
</evidence>
<dbReference type="AlphaFoldDB" id="A0A0N4YTM7"/>
<protein>
    <submittedName>
        <fullName evidence="1 3">Uncharacterized protein</fullName>
    </submittedName>
</protein>
<dbReference type="WBParaSite" id="NBR_0002059901-mRNA-1">
    <property type="protein sequence ID" value="NBR_0002059901-mRNA-1"/>
    <property type="gene ID" value="NBR_0002059901"/>
</dbReference>
<reference evidence="3" key="1">
    <citation type="submission" date="2017-02" db="UniProtKB">
        <authorList>
            <consortium name="WormBaseParasite"/>
        </authorList>
    </citation>
    <scope>IDENTIFICATION</scope>
</reference>
<sequence>MHSCGNYSIFRILEIDGLRCCGEVHGFRRGFYNSGEENPYARTCFENRRSCERAQELILEDPRQSLWKLATL</sequence>
<dbReference type="EMBL" id="UYSL01025315">
    <property type="protein sequence ID" value="VDL84337.1"/>
    <property type="molecule type" value="Genomic_DNA"/>
</dbReference>